<evidence type="ECO:0008006" key="3">
    <source>
        <dbReference type="Google" id="ProtNLM"/>
    </source>
</evidence>
<protein>
    <recommendedName>
        <fullName evidence="3">DUF2267 domain-containing protein</fullName>
    </recommendedName>
</protein>
<organism evidence="1 2">
    <name type="scientific">Haladaptatus pallidirubidus</name>
    <dbReference type="NCBI Taxonomy" id="1008152"/>
    <lineage>
        <taxon>Archaea</taxon>
        <taxon>Methanobacteriati</taxon>
        <taxon>Methanobacteriota</taxon>
        <taxon>Stenosarchaea group</taxon>
        <taxon>Halobacteria</taxon>
        <taxon>Halobacteriales</taxon>
        <taxon>Haladaptataceae</taxon>
        <taxon>Haladaptatus</taxon>
    </lineage>
</organism>
<dbReference type="EMBL" id="BAABKX010000001">
    <property type="protein sequence ID" value="GAA5042476.1"/>
    <property type="molecule type" value="Genomic_DNA"/>
</dbReference>
<evidence type="ECO:0000313" key="2">
    <source>
        <dbReference type="Proteomes" id="UP001501729"/>
    </source>
</evidence>
<dbReference type="Proteomes" id="UP001501729">
    <property type="component" value="Unassembled WGS sequence"/>
</dbReference>
<comment type="caution">
    <text evidence="1">The sequence shown here is derived from an EMBL/GenBank/DDBJ whole genome shotgun (WGS) entry which is preliminary data.</text>
</comment>
<proteinExistence type="predicted"/>
<dbReference type="GeneID" id="68615279"/>
<sequence>MDYSEFIGQTQHRLKLGKQGKTVRAIRATLTTLGERLQPGEAKDLAGPLPMEIDWYLERADSGQRFHFDEFVDRVAEREGIENQDALFHAKGVMSLVAEVVPEGEFQQVRQQLPDEYDPLFELVGNEAAFD</sequence>
<dbReference type="RefSeq" id="WP_227775388.1">
    <property type="nucleotide sequence ID" value="NZ_BAABKX010000001.1"/>
</dbReference>
<reference evidence="1 2" key="1">
    <citation type="journal article" date="2019" name="Int. J. Syst. Evol. Microbiol.">
        <title>The Global Catalogue of Microorganisms (GCM) 10K type strain sequencing project: providing services to taxonomists for standard genome sequencing and annotation.</title>
        <authorList>
            <consortium name="The Broad Institute Genomics Platform"/>
            <consortium name="The Broad Institute Genome Sequencing Center for Infectious Disease"/>
            <person name="Wu L."/>
            <person name="Ma J."/>
        </authorList>
    </citation>
    <scope>NUCLEOTIDE SEQUENCE [LARGE SCALE GENOMIC DNA]</scope>
    <source>
        <strain evidence="1 2">JCM 17504</strain>
    </source>
</reference>
<gene>
    <name evidence="1" type="ORF">GCM10025751_05890</name>
</gene>
<dbReference type="InterPro" id="IPR038282">
    <property type="entry name" value="DUF2267_sf"/>
</dbReference>
<accession>A0AAV3UCE9</accession>
<dbReference type="Pfam" id="PF10025">
    <property type="entry name" value="DUF2267"/>
    <property type="match status" value="1"/>
</dbReference>
<keyword evidence="2" id="KW-1185">Reference proteome</keyword>
<evidence type="ECO:0000313" key="1">
    <source>
        <dbReference type="EMBL" id="GAA5042476.1"/>
    </source>
</evidence>
<dbReference type="AlphaFoldDB" id="A0AAV3UCE9"/>
<name>A0AAV3UCE9_9EURY</name>
<dbReference type="Gene3D" id="1.10.490.110">
    <property type="entry name" value="Uncharacterized conserved protein DUF2267"/>
    <property type="match status" value="1"/>
</dbReference>
<dbReference type="InterPro" id="IPR018727">
    <property type="entry name" value="DUF2267"/>
</dbReference>